<comment type="caution">
    <text evidence="2">The sequence shown here is derived from an EMBL/GenBank/DDBJ whole genome shotgun (WGS) entry which is preliminary data.</text>
</comment>
<organism evidence="2 3">
    <name type="scientific">Araneus ventricosus</name>
    <name type="common">Orbweaver spider</name>
    <name type="synonym">Epeira ventricosa</name>
    <dbReference type="NCBI Taxonomy" id="182803"/>
    <lineage>
        <taxon>Eukaryota</taxon>
        <taxon>Metazoa</taxon>
        <taxon>Ecdysozoa</taxon>
        <taxon>Arthropoda</taxon>
        <taxon>Chelicerata</taxon>
        <taxon>Arachnida</taxon>
        <taxon>Araneae</taxon>
        <taxon>Araneomorphae</taxon>
        <taxon>Entelegynae</taxon>
        <taxon>Araneoidea</taxon>
        <taxon>Araneidae</taxon>
        <taxon>Araneus</taxon>
    </lineage>
</organism>
<name>A0A4Y2BEJ9_ARAVE</name>
<gene>
    <name evidence="2" type="ORF">AVEN_104669_1</name>
</gene>
<sequence length="118" mass="13677">MYVHHALSFKPKVKRRSLPPPRQGSNKWTRDQSEGNNSHPQHITQVFQGKRHGDNKPPTPRAVCAWKRPKHSLVINTPKRETQHTSRAGNRTKLEPKKSDSGIHQDTKMHNIRIRNKT</sequence>
<accession>A0A4Y2BEJ9</accession>
<protein>
    <submittedName>
        <fullName evidence="2">Uncharacterized protein</fullName>
    </submittedName>
</protein>
<reference evidence="2 3" key="1">
    <citation type="journal article" date="2019" name="Sci. Rep.">
        <title>Orb-weaving spider Araneus ventricosus genome elucidates the spidroin gene catalogue.</title>
        <authorList>
            <person name="Kono N."/>
            <person name="Nakamura H."/>
            <person name="Ohtoshi R."/>
            <person name="Moran D.A.P."/>
            <person name="Shinohara A."/>
            <person name="Yoshida Y."/>
            <person name="Fujiwara M."/>
            <person name="Mori M."/>
            <person name="Tomita M."/>
            <person name="Arakawa K."/>
        </authorList>
    </citation>
    <scope>NUCLEOTIDE SEQUENCE [LARGE SCALE GENOMIC DNA]</scope>
</reference>
<feature type="compositionally biased region" description="Basic and acidic residues" evidence="1">
    <location>
        <begin position="92"/>
        <end position="109"/>
    </location>
</feature>
<evidence type="ECO:0000313" key="2">
    <source>
        <dbReference type="EMBL" id="GBL89726.1"/>
    </source>
</evidence>
<evidence type="ECO:0000313" key="3">
    <source>
        <dbReference type="Proteomes" id="UP000499080"/>
    </source>
</evidence>
<feature type="compositionally biased region" description="Polar residues" evidence="1">
    <location>
        <begin position="34"/>
        <end position="47"/>
    </location>
</feature>
<dbReference type="Proteomes" id="UP000499080">
    <property type="component" value="Unassembled WGS sequence"/>
</dbReference>
<evidence type="ECO:0000256" key="1">
    <source>
        <dbReference type="SAM" id="MobiDB-lite"/>
    </source>
</evidence>
<keyword evidence="3" id="KW-1185">Reference proteome</keyword>
<proteinExistence type="predicted"/>
<dbReference type="EMBL" id="BGPR01000066">
    <property type="protein sequence ID" value="GBL89726.1"/>
    <property type="molecule type" value="Genomic_DNA"/>
</dbReference>
<dbReference type="AlphaFoldDB" id="A0A4Y2BEJ9"/>
<feature type="region of interest" description="Disordered" evidence="1">
    <location>
        <begin position="1"/>
        <end position="118"/>
    </location>
</feature>